<dbReference type="InterPro" id="IPR006073">
    <property type="entry name" value="GTP-bd"/>
</dbReference>
<feature type="binding site" evidence="15">
    <location>
        <position position="23"/>
    </location>
    <ligand>
        <name>Mg(2+)</name>
        <dbReference type="ChEBI" id="CHEBI:18420"/>
        <label>2</label>
    </ligand>
</feature>
<evidence type="ECO:0000256" key="10">
    <source>
        <dbReference type="ARBA" id="ARBA00023134"/>
    </source>
</evidence>
<feature type="transmembrane region" description="Helical" evidence="16">
    <location>
        <begin position="661"/>
        <end position="682"/>
    </location>
</feature>
<dbReference type="NCBIfam" id="NF007105">
    <property type="entry name" value="PRK09554.1"/>
    <property type="match status" value="1"/>
</dbReference>
<evidence type="ECO:0000256" key="7">
    <source>
        <dbReference type="ARBA" id="ARBA00022989"/>
    </source>
</evidence>
<dbReference type="PANTHER" id="PTHR43185">
    <property type="entry name" value="FERROUS IRON TRANSPORT PROTEIN B"/>
    <property type="match status" value="1"/>
</dbReference>
<protein>
    <recommendedName>
        <fullName evidence="12 13">Ferrous iron transport protein B</fullName>
    </recommendedName>
</protein>
<evidence type="ECO:0000313" key="19">
    <source>
        <dbReference type="Proteomes" id="UP000192343"/>
    </source>
</evidence>
<organism evidence="18 19">
    <name type="scientific">Marispirochaeta aestuarii</name>
    <dbReference type="NCBI Taxonomy" id="1963862"/>
    <lineage>
        <taxon>Bacteria</taxon>
        <taxon>Pseudomonadati</taxon>
        <taxon>Spirochaetota</taxon>
        <taxon>Spirochaetia</taxon>
        <taxon>Spirochaetales</taxon>
        <taxon>Spirochaetaceae</taxon>
        <taxon>Marispirochaeta</taxon>
    </lineage>
</organism>
<sequence>MKYTIALVGNPNSGKTTLFNALTGSSQRIGNWPGVTVDLVEGHRREGDDSFRIVDLPGIYGLSAKTEDERVARDFLLAGEYDLAVNILDSTNLERNLYLTTQLMEMGIPSLMVLNMHDLASEQGLNVDVGHLSTHLQYPAVEVSATRPDAAAEVMRAVRSSLEKPPRVPQKLVRYPNEIEDLLASMMERIKRADPEHPRPRWTAVKLLEEDETVTPEILREGWFTREELEAEILRVSGILKDRPDVVVANARYGLIRGVVREVVTRTITRESMTEKIDRVVMNPVLGVPLFAVAMYLVFWLSISLGGAFIDFFDILTGTIFVDGFGLLLRTLGTPGFLIALLADGIGAGIQTVATFIPVIFFLFLMLSLLEDSGYMSRAAFIMDRFMRWIGLPGKAFVPMLVGFGCTVPAILATRTLDSRKDRIMTIFMSPLMSCGARLPVYALFAAAFFGEQAGLVVFSLYLIGIVLAILTGLIFRTTAFRGETSHLIMELPSYHAPRFRHIMLHTWLRLKDFIFRAGKVIILAVLVLGFLSSFGLDGSIGNQDNENSVMALMGKGLTPVFAPMGVERDNWPAAVGLFTGMFAKESIVGTINGLYSQLSESSENPAEGEEDEGFSLVSGIRDSLLSIPAGLAAALGFGDEAEEDPRSFQLLRQHFTPAQAYAYLLFVLVYFPCLAVVATVVREIGGPYTVLFVTYHTLMAWIVATLFYQAAEGHQFAWMAAPVLFFGGLYLFLYLMGLKKGRVPAA</sequence>
<dbReference type="PROSITE" id="PS51711">
    <property type="entry name" value="G_FEOB"/>
    <property type="match status" value="1"/>
</dbReference>
<evidence type="ECO:0000256" key="2">
    <source>
        <dbReference type="ARBA" id="ARBA00022448"/>
    </source>
</evidence>
<dbReference type="GO" id="GO:0046872">
    <property type="term" value="F:metal ion binding"/>
    <property type="evidence" value="ECO:0007669"/>
    <property type="project" value="UniProtKB-KW"/>
</dbReference>
<dbReference type="Pfam" id="PF07670">
    <property type="entry name" value="Gate"/>
    <property type="match status" value="2"/>
</dbReference>
<dbReference type="InterPro" id="IPR027417">
    <property type="entry name" value="P-loop_NTPase"/>
</dbReference>
<dbReference type="PANTHER" id="PTHR43185:SF1">
    <property type="entry name" value="FE(2+) TRANSPORTER FEOB"/>
    <property type="match status" value="1"/>
</dbReference>
<dbReference type="OrthoDB" id="9809127at2"/>
<evidence type="ECO:0000256" key="6">
    <source>
        <dbReference type="ARBA" id="ARBA00022741"/>
    </source>
</evidence>
<keyword evidence="15" id="KW-0479">Metal-binding</keyword>
<feature type="transmembrane region" description="Helical" evidence="16">
    <location>
        <begin position="717"/>
        <end position="737"/>
    </location>
</feature>
<evidence type="ECO:0000256" key="1">
    <source>
        <dbReference type="ARBA" id="ARBA00004651"/>
    </source>
</evidence>
<evidence type="ECO:0000256" key="11">
    <source>
        <dbReference type="ARBA" id="ARBA00023136"/>
    </source>
</evidence>
<feature type="binding site" evidence="14">
    <location>
        <begin position="34"/>
        <end position="38"/>
    </location>
    <ligand>
        <name>GTP</name>
        <dbReference type="ChEBI" id="CHEBI:37565"/>
        <label>1</label>
    </ligand>
</feature>
<keyword evidence="2 16" id="KW-0813">Transport</keyword>
<dbReference type="AlphaFoldDB" id="A0A1Y1RW60"/>
<keyword evidence="4 16" id="KW-0410">Iron transport</keyword>
<keyword evidence="9" id="KW-0406">Ion transport</keyword>
<dbReference type="GO" id="GO:0005525">
    <property type="term" value="F:GTP binding"/>
    <property type="evidence" value="ECO:0007669"/>
    <property type="project" value="UniProtKB-KW"/>
</dbReference>
<keyword evidence="3" id="KW-1003">Cell membrane</keyword>
<evidence type="ECO:0000256" key="16">
    <source>
        <dbReference type="RuleBase" id="RU362098"/>
    </source>
</evidence>
<evidence type="ECO:0000256" key="8">
    <source>
        <dbReference type="ARBA" id="ARBA00023004"/>
    </source>
</evidence>
<feature type="binding site" evidence="14">
    <location>
        <begin position="55"/>
        <end position="58"/>
    </location>
    <ligand>
        <name>GTP</name>
        <dbReference type="ChEBI" id="CHEBI:37565"/>
        <label>1</label>
    </ligand>
</feature>
<feature type="transmembrane region" description="Helical" evidence="16">
    <location>
        <begin position="456"/>
        <end position="476"/>
    </location>
</feature>
<dbReference type="Pfam" id="PF07664">
    <property type="entry name" value="FeoB_C"/>
    <property type="match status" value="1"/>
</dbReference>
<keyword evidence="5 16" id="KW-0812">Transmembrane</keyword>
<evidence type="ECO:0000256" key="9">
    <source>
        <dbReference type="ARBA" id="ARBA00023065"/>
    </source>
</evidence>
<dbReference type="InterPro" id="IPR011642">
    <property type="entry name" value="Gate_dom"/>
</dbReference>
<evidence type="ECO:0000256" key="12">
    <source>
        <dbReference type="ARBA" id="ARBA00031200"/>
    </source>
</evidence>
<dbReference type="InterPro" id="IPR003373">
    <property type="entry name" value="Fe2_transport_prot-B"/>
</dbReference>
<dbReference type="Pfam" id="PF17910">
    <property type="entry name" value="FeoB_Cyto"/>
    <property type="match status" value="1"/>
</dbReference>
<comment type="function">
    <text evidence="16">Probable transporter of a GTP-driven Fe(2+) uptake system.</text>
</comment>
<dbReference type="EMBL" id="MWQY01000018">
    <property type="protein sequence ID" value="ORC32967.1"/>
    <property type="molecule type" value="Genomic_DNA"/>
</dbReference>
<dbReference type="NCBIfam" id="TIGR00437">
    <property type="entry name" value="feoB"/>
    <property type="match status" value="1"/>
</dbReference>
<dbReference type="InterPro" id="IPR041069">
    <property type="entry name" value="FeoB_Cyto"/>
</dbReference>
<dbReference type="Proteomes" id="UP000192343">
    <property type="component" value="Unassembled WGS sequence"/>
</dbReference>
<evidence type="ECO:0000256" key="4">
    <source>
        <dbReference type="ARBA" id="ARBA00022496"/>
    </source>
</evidence>
<comment type="caution">
    <text evidence="18">The sequence shown here is derived from an EMBL/GenBank/DDBJ whole genome shotgun (WGS) entry which is preliminary data.</text>
</comment>
<feature type="transmembrane region" description="Helical" evidence="16">
    <location>
        <begin position="341"/>
        <end position="370"/>
    </location>
</feature>
<feature type="binding site" evidence="15">
    <location>
        <position position="24"/>
    </location>
    <ligand>
        <name>Mg(2+)</name>
        <dbReference type="ChEBI" id="CHEBI:18420"/>
        <label>2</label>
    </ligand>
</feature>
<feature type="transmembrane region" description="Helical" evidence="16">
    <location>
        <begin position="689"/>
        <end position="711"/>
    </location>
</feature>
<dbReference type="InterPro" id="IPR050860">
    <property type="entry name" value="FeoB_GTPase"/>
</dbReference>
<keyword evidence="15" id="KW-0460">Magnesium</keyword>
<dbReference type="InterPro" id="IPR030389">
    <property type="entry name" value="G_FEOB_dom"/>
</dbReference>
<reference evidence="18 19" key="1">
    <citation type="submission" date="2017-03" db="EMBL/GenBank/DDBJ databases">
        <title>Draft Genome sequence of Marispirochaeta sp. strain JC444.</title>
        <authorList>
            <person name="Shivani Y."/>
            <person name="Subhash Y."/>
            <person name="Sasikala C."/>
            <person name="Ramana C."/>
        </authorList>
    </citation>
    <scope>NUCLEOTIDE SEQUENCE [LARGE SCALE GENOMIC DNA]</scope>
    <source>
        <strain evidence="18 19">JC444</strain>
    </source>
</reference>
<feature type="binding site" evidence="14">
    <location>
        <begin position="144"/>
        <end position="146"/>
    </location>
    <ligand>
        <name>GTP</name>
        <dbReference type="ChEBI" id="CHEBI:37565"/>
        <label>1</label>
    </ligand>
</feature>
<keyword evidence="10 14" id="KW-0342">GTP-binding</keyword>
<evidence type="ECO:0000256" key="3">
    <source>
        <dbReference type="ARBA" id="ARBA00022475"/>
    </source>
</evidence>
<keyword evidence="8 16" id="KW-0408">Iron</keyword>
<evidence type="ECO:0000256" key="13">
    <source>
        <dbReference type="NCBIfam" id="TIGR00437"/>
    </source>
</evidence>
<dbReference type="GO" id="GO:0015093">
    <property type="term" value="F:ferrous iron transmembrane transporter activity"/>
    <property type="evidence" value="ECO:0007669"/>
    <property type="project" value="UniProtKB-UniRule"/>
</dbReference>
<keyword evidence="19" id="KW-1185">Reference proteome</keyword>
<dbReference type="CDD" id="cd01879">
    <property type="entry name" value="FeoB"/>
    <property type="match status" value="1"/>
</dbReference>
<dbReference type="STRING" id="1963862.B4O97_15055"/>
<dbReference type="RefSeq" id="WP_083052060.1">
    <property type="nucleotide sequence ID" value="NZ_MWQY01000018.1"/>
</dbReference>
<comment type="similarity">
    <text evidence="16">Belongs to the TRAFAC class TrmE-Era-EngA-EngB-Septin-like GTPase superfamily. FeoB GTPase (TC 9.A.8) family.</text>
</comment>
<dbReference type="InterPro" id="IPR011640">
    <property type="entry name" value="Fe2_transport_prot_B_C"/>
</dbReference>
<evidence type="ECO:0000256" key="15">
    <source>
        <dbReference type="PIRSR" id="PIRSR603373-2"/>
    </source>
</evidence>
<keyword evidence="7 16" id="KW-1133">Transmembrane helix</keyword>
<dbReference type="PRINTS" id="PR00326">
    <property type="entry name" value="GTP1OBG"/>
</dbReference>
<gene>
    <name evidence="18" type="ORF">B4O97_15055</name>
</gene>
<dbReference type="Gene3D" id="3.40.50.300">
    <property type="entry name" value="P-loop containing nucleotide triphosphate hydrolases"/>
    <property type="match status" value="1"/>
</dbReference>
<feature type="binding site" evidence="14">
    <location>
        <begin position="9"/>
        <end position="16"/>
    </location>
    <ligand>
        <name>GTP</name>
        <dbReference type="ChEBI" id="CHEBI:37565"/>
        <label>1</label>
    </ligand>
</feature>
<evidence type="ECO:0000256" key="14">
    <source>
        <dbReference type="PIRSR" id="PIRSR603373-1"/>
    </source>
</evidence>
<keyword evidence="11 16" id="KW-0472">Membrane</keyword>
<comment type="subcellular location">
    <subcellularLocation>
        <location evidence="16">Cell inner membrane</location>
        <topology evidence="16">Multi-pass membrane protein</topology>
    </subcellularLocation>
    <subcellularLocation>
        <location evidence="1">Cell membrane</location>
        <topology evidence="1">Multi-pass membrane protein</topology>
    </subcellularLocation>
</comment>
<feature type="binding site" evidence="15">
    <location>
        <position position="20"/>
    </location>
    <ligand>
        <name>Mg(2+)</name>
        <dbReference type="ChEBI" id="CHEBI:18420"/>
        <label>2</label>
    </ligand>
</feature>
<evidence type="ECO:0000313" key="18">
    <source>
        <dbReference type="EMBL" id="ORC32967.1"/>
    </source>
</evidence>
<keyword evidence="6 14" id="KW-0547">Nucleotide-binding</keyword>
<feature type="binding site" evidence="15">
    <location>
        <position position="21"/>
    </location>
    <ligand>
        <name>Mg(2+)</name>
        <dbReference type="ChEBI" id="CHEBI:18420"/>
        <label>2</label>
    </ligand>
</feature>
<dbReference type="Pfam" id="PF02421">
    <property type="entry name" value="FeoB_N"/>
    <property type="match status" value="1"/>
</dbReference>
<feature type="transmembrane region" description="Helical" evidence="16">
    <location>
        <begin position="280"/>
        <end position="303"/>
    </location>
</feature>
<feature type="transmembrane region" description="Helical" evidence="16">
    <location>
        <begin position="514"/>
        <end position="537"/>
    </location>
</feature>
<dbReference type="GO" id="GO:0005886">
    <property type="term" value="C:plasma membrane"/>
    <property type="evidence" value="ECO:0007669"/>
    <property type="project" value="UniProtKB-SubCell"/>
</dbReference>
<feature type="transmembrane region" description="Helical" evidence="16">
    <location>
        <begin position="424"/>
        <end position="450"/>
    </location>
</feature>
<dbReference type="NCBIfam" id="TIGR00231">
    <property type="entry name" value="small_GTP"/>
    <property type="match status" value="1"/>
</dbReference>
<evidence type="ECO:0000256" key="5">
    <source>
        <dbReference type="ARBA" id="ARBA00022692"/>
    </source>
</evidence>
<feature type="transmembrane region" description="Helical" evidence="16">
    <location>
        <begin position="390"/>
        <end position="412"/>
    </location>
</feature>
<feature type="binding site" evidence="14">
    <location>
        <begin position="115"/>
        <end position="118"/>
    </location>
    <ligand>
        <name>GTP</name>
        <dbReference type="ChEBI" id="CHEBI:37565"/>
        <label>1</label>
    </ligand>
</feature>
<dbReference type="SUPFAM" id="SSF52540">
    <property type="entry name" value="P-loop containing nucleoside triphosphate hydrolases"/>
    <property type="match status" value="1"/>
</dbReference>
<dbReference type="InterPro" id="IPR005225">
    <property type="entry name" value="Small_GTP-bd"/>
</dbReference>
<accession>A0A1Y1RW60</accession>
<name>A0A1Y1RW60_9SPIO</name>
<feature type="domain" description="FeoB-type G" evidence="17">
    <location>
        <begin position="2"/>
        <end position="164"/>
    </location>
</feature>
<dbReference type="Gene3D" id="1.10.287.1770">
    <property type="match status" value="1"/>
</dbReference>
<proteinExistence type="inferred from homology"/>
<evidence type="ECO:0000259" key="17">
    <source>
        <dbReference type="PROSITE" id="PS51711"/>
    </source>
</evidence>